<keyword evidence="12" id="KW-1185">Reference proteome</keyword>
<dbReference type="Gene3D" id="2.40.50.90">
    <property type="match status" value="1"/>
</dbReference>
<dbReference type="GO" id="GO:0003677">
    <property type="term" value="F:DNA binding"/>
    <property type="evidence" value="ECO:0007669"/>
    <property type="project" value="UniProtKB-KW"/>
</dbReference>
<dbReference type="GO" id="GO:0015667">
    <property type="term" value="F:site-specific DNA-methyltransferase (cytosine-N4-specific) activity"/>
    <property type="evidence" value="ECO:0007669"/>
    <property type="project" value="UniProtKB-EC"/>
</dbReference>
<protein>
    <recommendedName>
        <fullName evidence="8">Methyltransferase</fullName>
        <ecNumber evidence="8">2.1.1.-</ecNumber>
    </recommendedName>
</protein>
<evidence type="ECO:0000313" key="11">
    <source>
        <dbReference type="EMBL" id="ARN57282.1"/>
    </source>
</evidence>
<dbReference type="InterPro" id="IPR002941">
    <property type="entry name" value="DNA_methylase_N4/N6"/>
</dbReference>
<dbReference type="GO" id="GO:0032259">
    <property type="term" value="P:methylation"/>
    <property type="evidence" value="ECO:0007669"/>
    <property type="project" value="UniProtKB-KW"/>
</dbReference>
<organism evidence="11 12">
    <name type="scientific">Sedimentisphaera salicampi</name>
    <dbReference type="NCBI Taxonomy" id="1941349"/>
    <lineage>
        <taxon>Bacteria</taxon>
        <taxon>Pseudomonadati</taxon>
        <taxon>Planctomycetota</taxon>
        <taxon>Phycisphaerae</taxon>
        <taxon>Sedimentisphaerales</taxon>
        <taxon>Sedimentisphaeraceae</taxon>
        <taxon>Sedimentisphaera</taxon>
    </lineage>
</organism>
<dbReference type="SUPFAM" id="SSF50199">
    <property type="entry name" value="Staphylococcal nuclease"/>
    <property type="match status" value="1"/>
</dbReference>
<keyword evidence="6" id="KW-0238">DNA-binding</keyword>
<keyword evidence="3 11" id="KW-0808">Transferase</keyword>
<keyword evidence="5" id="KW-0680">Restriction system</keyword>
<keyword evidence="2 11" id="KW-0489">Methyltransferase</keyword>
<keyword evidence="4" id="KW-0949">S-adenosyl-L-methionine</keyword>
<evidence type="ECO:0000259" key="10">
    <source>
        <dbReference type="Pfam" id="PF01555"/>
    </source>
</evidence>
<feature type="domain" description="TNase-like" evidence="9">
    <location>
        <begin position="360"/>
        <end position="431"/>
    </location>
</feature>
<evidence type="ECO:0000313" key="12">
    <source>
        <dbReference type="Proteomes" id="UP000193334"/>
    </source>
</evidence>
<feature type="domain" description="DNA methylase N-4/N-6" evidence="10">
    <location>
        <begin position="25"/>
        <end position="254"/>
    </location>
</feature>
<evidence type="ECO:0000259" key="9">
    <source>
        <dbReference type="Pfam" id="PF00565"/>
    </source>
</evidence>
<accession>A0A1W6LNG1</accession>
<dbReference type="InterPro" id="IPR029063">
    <property type="entry name" value="SAM-dependent_MTases_sf"/>
</dbReference>
<dbReference type="SUPFAM" id="SSF53335">
    <property type="entry name" value="S-adenosyl-L-methionine-dependent methyltransferases"/>
    <property type="match status" value="1"/>
</dbReference>
<dbReference type="PROSITE" id="PS00093">
    <property type="entry name" value="N4_MTASE"/>
    <property type="match status" value="1"/>
</dbReference>
<dbReference type="GO" id="GO:0009307">
    <property type="term" value="P:DNA restriction-modification system"/>
    <property type="evidence" value="ECO:0007669"/>
    <property type="project" value="UniProtKB-KW"/>
</dbReference>
<comment type="catalytic activity">
    <reaction evidence="7">
        <text>a 2'-deoxycytidine in DNA + S-adenosyl-L-methionine = an N(4)-methyl-2'-deoxycytidine in DNA + S-adenosyl-L-homocysteine + H(+)</text>
        <dbReference type="Rhea" id="RHEA:16857"/>
        <dbReference type="Rhea" id="RHEA-COMP:11369"/>
        <dbReference type="Rhea" id="RHEA-COMP:13674"/>
        <dbReference type="ChEBI" id="CHEBI:15378"/>
        <dbReference type="ChEBI" id="CHEBI:57856"/>
        <dbReference type="ChEBI" id="CHEBI:59789"/>
        <dbReference type="ChEBI" id="CHEBI:85452"/>
        <dbReference type="ChEBI" id="CHEBI:137933"/>
        <dbReference type="EC" id="2.1.1.113"/>
    </reaction>
</comment>
<dbReference type="Pfam" id="PF01555">
    <property type="entry name" value="N6_N4_Mtase"/>
    <property type="match status" value="1"/>
</dbReference>
<dbReference type="GO" id="GO:0008170">
    <property type="term" value="F:N-methyltransferase activity"/>
    <property type="evidence" value="ECO:0007669"/>
    <property type="project" value="InterPro"/>
</dbReference>
<dbReference type="EC" id="2.1.1.-" evidence="8"/>
<evidence type="ECO:0000256" key="2">
    <source>
        <dbReference type="ARBA" id="ARBA00022603"/>
    </source>
</evidence>
<evidence type="ECO:0000256" key="7">
    <source>
        <dbReference type="ARBA" id="ARBA00049120"/>
    </source>
</evidence>
<sequence length="457" mass="53022">MKTNHLIINGDSRHMAELKDESIGLAITSPPYWQLKDYGSNNQIGFNDSYEDYINNLNLVWKECYRVLKNGSRLCINIGDQFARAVYYGRYKVIPIRTEIIKFCETIGFDYMGAIIWQKKTTTNTTGGASLMGSYPYPKNGILSIDYEFILLFKKLGKPAKPTKEQKEQSKMTKEEWRSYFTGHWHFGGAKQDGHIAMFPEELPKRLIKMFSFVDETVLDPFLGSGTTTLAAKKLNRNSAGYEVNPEFIPLIKKKFDIGKGELFESSEVQFKTQETKQLDYNREIEKLPYIFKDSHSFDKKIDPKKLQFGSKLDNSRKDKNLEEEYYSVKEIISPKLVQLKNGLVIRLLGIKEKQGANGQAMDFLRLKTKGQKVFLKYDQEKYDQNNNLMAYLYLKNKTFVNAHLIKKGLAEAEKAIDYKEKSKFIKLEEENGKRVDFEQCNEQVSTEFRKECWTSV</sequence>
<dbReference type="InterPro" id="IPR017985">
    <property type="entry name" value="MeTrfase_CN4_CS"/>
</dbReference>
<dbReference type="Pfam" id="PF00565">
    <property type="entry name" value="SNase"/>
    <property type="match status" value="1"/>
</dbReference>
<gene>
    <name evidence="11" type="primary">hindIIIM</name>
    <name evidence="11" type="ORF">STSP1_01685</name>
</gene>
<comment type="similarity">
    <text evidence="1">Belongs to the N(4)/N(6)-methyltransferase family. N(4) subfamily.</text>
</comment>
<evidence type="ECO:0000256" key="5">
    <source>
        <dbReference type="ARBA" id="ARBA00022747"/>
    </source>
</evidence>
<evidence type="ECO:0000256" key="1">
    <source>
        <dbReference type="ARBA" id="ARBA00010203"/>
    </source>
</evidence>
<evidence type="ECO:0000256" key="4">
    <source>
        <dbReference type="ARBA" id="ARBA00022691"/>
    </source>
</evidence>
<dbReference type="Gene3D" id="3.40.50.150">
    <property type="entry name" value="Vaccinia Virus protein VP39"/>
    <property type="match status" value="1"/>
</dbReference>
<dbReference type="Proteomes" id="UP000193334">
    <property type="component" value="Chromosome"/>
</dbReference>
<evidence type="ECO:0000256" key="8">
    <source>
        <dbReference type="RuleBase" id="RU362026"/>
    </source>
</evidence>
<reference evidence="12" key="1">
    <citation type="submission" date="2017-04" db="EMBL/GenBank/DDBJ databases">
        <title>Comparative genomics and description of representatives of a novel lineage of planctomycetes thriving in anoxic sediments.</title>
        <authorList>
            <person name="Spring S."/>
            <person name="Bunk B."/>
            <person name="Sproer C."/>
        </authorList>
    </citation>
    <scope>NUCLEOTIDE SEQUENCE [LARGE SCALE GENOMIC DNA]</scope>
    <source>
        <strain evidence="12">ST-PulAB-D4</strain>
    </source>
</reference>
<dbReference type="InterPro" id="IPR016071">
    <property type="entry name" value="Staphylococal_nuclease_OB-fold"/>
</dbReference>
<proteinExistence type="inferred from homology"/>
<dbReference type="KEGG" id="pbp:STSP1_01685"/>
<dbReference type="InterPro" id="IPR035437">
    <property type="entry name" value="SNase_OB-fold_sf"/>
</dbReference>
<dbReference type="RefSeq" id="WP_085756694.1">
    <property type="nucleotide sequence ID" value="NZ_CP021023.1"/>
</dbReference>
<dbReference type="EMBL" id="CP021023">
    <property type="protein sequence ID" value="ARN57282.1"/>
    <property type="molecule type" value="Genomic_DNA"/>
</dbReference>
<name>A0A1W6LNG1_9BACT</name>
<dbReference type="PRINTS" id="PR00508">
    <property type="entry name" value="S21N4MTFRASE"/>
</dbReference>
<evidence type="ECO:0000256" key="3">
    <source>
        <dbReference type="ARBA" id="ARBA00022679"/>
    </source>
</evidence>
<dbReference type="InterPro" id="IPR001091">
    <property type="entry name" value="RM_Methyltransferase"/>
</dbReference>
<dbReference type="REBASE" id="200767">
    <property type="entry name" value="M.PbaD4III"/>
</dbReference>
<dbReference type="AlphaFoldDB" id="A0A1W6LNG1"/>
<evidence type="ECO:0000256" key="6">
    <source>
        <dbReference type="ARBA" id="ARBA00023125"/>
    </source>
</evidence>
<dbReference type="STRING" id="1941349.STSP1_01685"/>